<dbReference type="Pfam" id="PF07556">
    <property type="entry name" value="DUF1538"/>
    <property type="match status" value="1"/>
</dbReference>
<sequence length="229" mass="24051">MKDIKKSISDVLLSILPVGVVVTLLQIFVIKLEAEMFVQFLIGLVMVILGFIFFLVGVNKGLLSIGEKIGEILPKSKNTWIIIGVAFLLGFSVTVAEPDVRVLSSQVEQVSGGAVTSSMLILTVAIGVGVFIAIAMFQTLYKLPIHYFLIGGYSIVFLLAAFSGSGFRSVSFDAGGVTTGPITVPFILALGIGVASAVNKEKNSTEGFGLVALASIGPIIAVLLLGVFI</sequence>
<feature type="transmembrane region" description="Helical" evidence="1">
    <location>
        <begin position="116"/>
        <end position="135"/>
    </location>
</feature>
<feature type="transmembrane region" description="Helical" evidence="1">
    <location>
        <begin position="179"/>
        <end position="198"/>
    </location>
</feature>
<accession>A0A5D4K8I8</accession>
<organism evidence="2 3">
    <name type="scientific">Rossellomorea vietnamensis</name>
    <dbReference type="NCBI Taxonomy" id="218284"/>
    <lineage>
        <taxon>Bacteria</taxon>
        <taxon>Bacillati</taxon>
        <taxon>Bacillota</taxon>
        <taxon>Bacilli</taxon>
        <taxon>Bacillales</taxon>
        <taxon>Bacillaceae</taxon>
        <taxon>Rossellomorea</taxon>
    </lineage>
</organism>
<reference evidence="2 3" key="1">
    <citation type="submission" date="2019-08" db="EMBL/GenBank/DDBJ databases">
        <title>Bacillus genomes from the desert of Cuatro Cienegas, Coahuila.</title>
        <authorList>
            <person name="Olmedo-Alvarez G."/>
        </authorList>
    </citation>
    <scope>NUCLEOTIDE SEQUENCE [LARGE SCALE GENOMIC DNA]</scope>
    <source>
        <strain evidence="2 3">CH40_1T</strain>
    </source>
</reference>
<feature type="transmembrane region" description="Helical" evidence="1">
    <location>
        <begin position="79"/>
        <end position="96"/>
    </location>
</feature>
<keyword evidence="1" id="KW-0812">Transmembrane</keyword>
<comment type="caution">
    <text evidence="2">The sequence shown here is derived from an EMBL/GenBank/DDBJ whole genome shotgun (WGS) entry which is preliminary data.</text>
</comment>
<keyword evidence="1" id="KW-0472">Membrane</keyword>
<dbReference type="Proteomes" id="UP000323317">
    <property type="component" value="Unassembled WGS sequence"/>
</dbReference>
<feature type="transmembrane region" description="Helical" evidence="1">
    <location>
        <begin position="210"/>
        <end position="228"/>
    </location>
</feature>
<proteinExistence type="predicted"/>
<protein>
    <submittedName>
        <fullName evidence="2">DUF1538 domain-containing protein</fullName>
    </submittedName>
</protein>
<keyword evidence="1" id="KW-1133">Transmembrane helix</keyword>
<feature type="transmembrane region" description="Helical" evidence="1">
    <location>
        <begin position="12"/>
        <end position="30"/>
    </location>
</feature>
<name>A0A5D4K8I8_9BACI</name>
<evidence type="ECO:0000313" key="3">
    <source>
        <dbReference type="Proteomes" id="UP000323317"/>
    </source>
</evidence>
<evidence type="ECO:0000313" key="2">
    <source>
        <dbReference type="EMBL" id="TYR73552.1"/>
    </source>
</evidence>
<dbReference type="InterPro" id="IPR011435">
    <property type="entry name" value="UmpAB"/>
</dbReference>
<feature type="transmembrane region" description="Helical" evidence="1">
    <location>
        <begin position="36"/>
        <end position="58"/>
    </location>
</feature>
<dbReference type="RefSeq" id="WP_148948182.1">
    <property type="nucleotide sequence ID" value="NZ_VTEH01000017.1"/>
</dbReference>
<dbReference type="AlphaFoldDB" id="A0A5D4K8I8"/>
<dbReference type="EMBL" id="VTEH01000017">
    <property type="protein sequence ID" value="TYR73552.1"/>
    <property type="molecule type" value="Genomic_DNA"/>
</dbReference>
<gene>
    <name evidence="2" type="ORF">FZC79_18110</name>
</gene>
<feature type="transmembrane region" description="Helical" evidence="1">
    <location>
        <begin position="147"/>
        <end position="167"/>
    </location>
</feature>
<evidence type="ECO:0000256" key="1">
    <source>
        <dbReference type="SAM" id="Phobius"/>
    </source>
</evidence>